<dbReference type="InterPro" id="IPR003959">
    <property type="entry name" value="ATPase_AAA_core"/>
</dbReference>
<sequence length="558" mass="61809">MTSFGFPTRPSLFSRTLRECRQLYVNSGEVVSRKHPGLVENPANYPRLMDDLHRGLVLKVYLTVCEADQKWSQQERLLAEVLCHHLWGQWIEGDQLRDAMKKASSESAKLAWSTLVRPFRELPPLAEKSAELETMVTRLANLVARCDGSLCPAEQAALRQIENELRGVLPLDSASAPPPETSPEPRQPDASLYQELETPPTGRPTQRSQPAREDRPRPTPQATVEEALAELDRLIGLNAIKHEVRSLTNFLKLQGRREEAGLPATEISLHMVFTGNPGTGKTTVARIVGKIFSALGILEKGHLIETDRSGLVAEYAGQTGPKTNSKIDEALGGMLFIDEAYSLVAGGGEDPYGREAAQALLKRAEDDRKDLVVILAGYPDEMDDLLLSNPGLSSRFSRRLGFVDYTPYELARIFGLMCAKNHYELTPAARLKVMVGLKHLYDARDRNFGNGRESRNLFEHAVRRMANRLAEESTISQEQLVTLQDADIEFSSIPAAAFSDLDESALQIGITCEPCGLTKRIPLDFLGKRVRCPQCSAAFVAEWGELTPIDASDRRASP</sequence>
<gene>
    <name evidence="6" type="primary">spoVK</name>
    <name evidence="6" type="ORF">KOR34_00210</name>
</gene>
<dbReference type="Pfam" id="PF00004">
    <property type="entry name" value="AAA"/>
    <property type="match status" value="1"/>
</dbReference>
<keyword evidence="7" id="KW-1185">Reference proteome</keyword>
<dbReference type="Gene3D" id="1.10.3680.10">
    <property type="entry name" value="TerB-like"/>
    <property type="match status" value="1"/>
</dbReference>
<dbReference type="CDD" id="cd00009">
    <property type="entry name" value="AAA"/>
    <property type="match status" value="1"/>
</dbReference>
<evidence type="ECO:0000259" key="5">
    <source>
        <dbReference type="SMART" id="SM00382"/>
    </source>
</evidence>
<evidence type="ECO:0000256" key="1">
    <source>
        <dbReference type="ARBA" id="ARBA00010378"/>
    </source>
</evidence>
<evidence type="ECO:0000256" key="4">
    <source>
        <dbReference type="SAM" id="MobiDB-lite"/>
    </source>
</evidence>
<comment type="similarity">
    <text evidence="1">Belongs to the CbxX/CfxQ family.</text>
</comment>
<dbReference type="InterPro" id="IPR003593">
    <property type="entry name" value="AAA+_ATPase"/>
</dbReference>
<dbReference type="RefSeq" id="WP_146561070.1">
    <property type="nucleotide sequence ID" value="NZ_SIHJ01000001.1"/>
</dbReference>
<dbReference type="GO" id="GO:0016887">
    <property type="term" value="F:ATP hydrolysis activity"/>
    <property type="evidence" value="ECO:0007669"/>
    <property type="project" value="InterPro"/>
</dbReference>
<dbReference type="Gene3D" id="3.40.50.300">
    <property type="entry name" value="P-loop containing nucleotide triphosphate hydrolases"/>
    <property type="match status" value="1"/>
</dbReference>
<dbReference type="EMBL" id="SIHJ01000001">
    <property type="protein sequence ID" value="TWT35134.1"/>
    <property type="molecule type" value="Genomic_DNA"/>
</dbReference>
<keyword evidence="3" id="KW-0067">ATP-binding</keyword>
<dbReference type="AlphaFoldDB" id="A0A5C5V987"/>
<feature type="region of interest" description="Disordered" evidence="4">
    <location>
        <begin position="170"/>
        <end position="221"/>
    </location>
</feature>
<dbReference type="SUPFAM" id="SSF52540">
    <property type="entry name" value="P-loop containing nucleoside triphosphate hydrolases"/>
    <property type="match status" value="1"/>
</dbReference>
<dbReference type="CDD" id="cd07177">
    <property type="entry name" value="terB_like"/>
    <property type="match status" value="1"/>
</dbReference>
<dbReference type="InterPro" id="IPR029024">
    <property type="entry name" value="TerB-like"/>
</dbReference>
<dbReference type="PANTHER" id="PTHR43392:SF2">
    <property type="entry name" value="AAA-TYPE ATPASE FAMILY PROTEIN _ ANKYRIN REPEAT FAMILY PROTEIN"/>
    <property type="match status" value="1"/>
</dbReference>
<dbReference type="Gene3D" id="1.10.8.60">
    <property type="match status" value="1"/>
</dbReference>
<dbReference type="Proteomes" id="UP000316714">
    <property type="component" value="Unassembled WGS sequence"/>
</dbReference>
<dbReference type="SUPFAM" id="SSF158682">
    <property type="entry name" value="TerB-like"/>
    <property type="match status" value="1"/>
</dbReference>
<proteinExistence type="inferred from homology"/>
<dbReference type="PRINTS" id="PR00819">
    <property type="entry name" value="CBXCFQXSUPER"/>
</dbReference>
<dbReference type="InterPro" id="IPR041627">
    <property type="entry name" value="AAA_lid_6"/>
</dbReference>
<dbReference type="InterPro" id="IPR000641">
    <property type="entry name" value="CbxX/CfxQ"/>
</dbReference>
<organism evidence="6 7">
    <name type="scientific">Posidoniimonas corsicana</name>
    <dbReference type="NCBI Taxonomy" id="1938618"/>
    <lineage>
        <taxon>Bacteria</taxon>
        <taxon>Pseudomonadati</taxon>
        <taxon>Planctomycetota</taxon>
        <taxon>Planctomycetia</taxon>
        <taxon>Pirellulales</taxon>
        <taxon>Lacipirellulaceae</taxon>
        <taxon>Posidoniimonas</taxon>
    </lineage>
</organism>
<reference evidence="6 7" key="1">
    <citation type="submission" date="2019-02" db="EMBL/GenBank/DDBJ databases">
        <title>Deep-cultivation of Planctomycetes and their phenomic and genomic characterization uncovers novel biology.</title>
        <authorList>
            <person name="Wiegand S."/>
            <person name="Jogler M."/>
            <person name="Boedeker C."/>
            <person name="Pinto D."/>
            <person name="Vollmers J."/>
            <person name="Rivas-Marin E."/>
            <person name="Kohn T."/>
            <person name="Peeters S.H."/>
            <person name="Heuer A."/>
            <person name="Rast P."/>
            <person name="Oberbeckmann S."/>
            <person name="Bunk B."/>
            <person name="Jeske O."/>
            <person name="Meyerdierks A."/>
            <person name="Storesund J.E."/>
            <person name="Kallscheuer N."/>
            <person name="Luecker S."/>
            <person name="Lage O.M."/>
            <person name="Pohl T."/>
            <person name="Merkel B.J."/>
            <person name="Hornburger P."/>
            <person name="Mueller R.-W."/>
            <person name="Bruemmer F."/>
            <person name="Labrenz M."/>
            <person name="Spormann A.M."/>
            <person name="Op Den Camp H."/>
            <person name="Overmann J."/>
            <person name="Amann R."/>
            <person name="Jetten M.S.M."/>
            <person name="Mascher T."/>
            <person name="Medema M.H."/>
            <person name="Devos D.P."/>
            <person name="Kaster A.-K."/>
            <person name="Ovreas L."/>
            <person name="Rohde M."/>
            <person name="Galperin M.Y."/>
            <person name="Jogler C."/>
        </authorList>
    </citation>
    <scope>NUCLEOTIDE SEQUENCE [LARGE SCALE GENOMIC DNA]</scope>
    <source>
        <strain evidence="6 7">KOR34</strain>
    </source>
</reference>
<dbReference type="PANTHER" id="PTHR43392">
    <property type="entry name" value="AAA-TYPE ATPASE FAMILY PROTEIN / ANKYRIN REPEAT FAMILY PROTEIN"/>
    <property type="match status" value="1"/>
</dbReference>
<keyword evidence="2" id="KW-0547">Nucleotide-binding</keyword>
<dbReference type="OrthoDB" id="9806903at2"/>
<comment type="caution">
    <text evidence="6">The sequence shown here is derived from an EMBL/GenBank/DDBJ whole genome shotgun (WGS) entry which is preliminary data.</text>
</comment>
<evidence type="ECO:0000256" key="2">
    <source>
        <dbReference type="ARBA" id="ARBA00022741"/>
    </source>
</evidence>
<evidence type="ECO:0000313" key="7">
    <source>
        <dbReference type="Proteomes" id="UP000316714"/>
    </source>
</evidence>
<accession>A0A5C5V987</accession>
<dbReference type="GO" id="GO:0005524">
    <property type="term" value="F:ATP binding"/>
    <property type="evidence" value="ECO:0007669"/>
    <property type="project" value="UniProtKB-KW"/>
</dbReference>
<evidence type="ECO:0000256" key="3">
    <source>
        <dbReference type="ARBA" id="ARBA00022840"/>
    </source>
</evidence>
<dbReference type="InterPro" id="IPR050773">
    <property type="entry name" value="CbxX/CfxQ_RuBisCO_ESX"/>
</dbReference>
<protein>
    <submittedName>
        <fullName evidence="6">Stage V sporulation protein K</fullName>
    </submittedName>
</protein>
<dbReference type="InterPro" id="IPR027417">
    <property type="entry name" value="P-loop_NTPase"/>
</dbReference>
<dbReference type="SMART" id="SM00382">
    <property type="entry name" value="AAA"/>
    <property type="match status" value="1"/>
</dbReference>
<name>A0A5C5V987_9BACT</name>
<dbReference type="FunFam" id="3.40.50.300:FF:000216">
    <property type="entry name" value="Type VII secretion ATPase EccA"/>
    <property type="match status" value="1"/>
</dbReference>
<evidence type="ECO:0000313" key="6">
    <source>
        <dbReference type="EMBL" id="TWT35134.1"/>
    </source>
</evidence>
<feature type="domain" description="AAA+ ATPase" evidence="5">
    <location>
        <begin position="267"/>
        <end position="406"/>
    </location>
</feature>
<dbReference type="Pfam" id="PF17866">
    <property type="entry name" value="AAA_lid_6"/>
    <property type="match status" value="1"/>
</dbReference>